<dbReference type="Proteomes" id="UP000430202">
    <property type="component" value="Unassembled WGS sequence"/>
</dbReference>
<name>A0A653SDU3_9FLAO</name>
<proteinExistence type="predicted"/>
<dbReference type="AlphaFoldDB" id="A0A653SDU3"/>
<evidence type="ECO:0000313" key="1">
    <source>
        <dbReference type="EMBL" id="VXB65918.1"/>
    </source>
</evidence>
<dbReference type="Pfam" id="PF14602">
    <property type="entry name" value="Hexapep_2"/>
    <property type="match status" value="1"/>
</dbReference>
<keyword evidence="2" id="KW-1185">Reference proteome</keyword>
<dbReference type="EMBL" id="CABWLR010000003">
    <property type="protein sequence ID" value="VXB65918.1"/>
    <property type="molecule type" value="Genomic_DNA"/>
</dbReference>
<dbReference type="SUPFAM" id="SSF51161">
    <property type="entry name" value="Trimeric LpxA-like enzymes"/>
    <property type="match status" value="1"/>
</dbReference>
<dbReference type="Gene3D" id="2.160.10.10">
    <property type="entry name" value="Hexapeptide repeat proteins"/>
    <property type="match status" value="1"/>
</dbReference>
<sequence>MVSKFIQKVFFVFRFRYLASITSFLRKKYYRLLGMQIGKGTNLPKTSITWPHQVEIGNNCQLESNILFKYDGIWEKGPSIIINENVFLGANCEFNITDRIIIGKDSMIASGCKFIDHNHSTELLPKNERQPDSKKAINIGKDVWLGVNVVVLSGVNLGDGCIIGAGAVVTKPIPAFEIWGGIPAKKIGVRKLNTK</sequence>
<gene>
    <name evidence="1" type="ORF">MARI151_30276</name>
</gene>
<dbReference type="InterPro" id="IPR001451">
    <property type="entry name" value="Hexapep"/>
</dbReference>
<dbReference type="InterPro" id="IPR051159">
    <property type="entry name" value="Hexapeptide_acetyltransf"/>
</dbReference>
<organism evidence="1 2">
    <name type="scientific">Maribacter litoralis</name>
    <dbReference type="NCBI Taxonomy" id="2059726"/>
    <lineage>
        <taxon>Bacteria</taxon>
        <taxon>Pseudomonadati</taxon>
        <taxon>Bacteroidota</taxon>
        <taxon>Flavobacteriia</taxon>
        <taxon>Flavobacteriales</taxon>
        <taxon>Flavobacteriaceae</taxon>
        <taxon>Maribacter</taxon>
    </lineage>
</organism>
<dbReference type="CDD" id="cd04647">
    <property type="entry name" value="LbH_MAT_like"/>
    <property type="match status" value="1"/>
</dbReference>
<dbReference type="Pfam" id="PF00132">
    <property type="entry name" value="Hexapep"/>
    <property type="match status" value="1"/>
</dbReference>
<dbReference type="InterPro" id="IPR011004">
    <property type="entry name" value="Trimer_LpxA-like_sf"/>
</dbReference>
<dbReference type="GO" id="GO:0016740">
    <property type="term" value="F:transferase activity"/>
    <property type="evidence" value="ECO:0007669"/>
    <property type="project" value="UniProtKB-KW"/>
</dbReference>
<dbReference type="PANTHER" id="PTHR23416">
    <property type="entry name" value="SIALIC ACID SYNTHASE-RELATED"/>
    <property type="match status" value="1"/>
</dbReference>
<dbReference type="PANTHER" id="PTHR23416:SF78">
    <property type="entry name" value="LIPOPOLYSACCHARIDE BIOSYNTHESIS O-ACETYL TRANSFERASE WBBJ-RELATED"/>
    <property type="match status" value="1"/>
</dbReference>
<reference evidence="1 2" key="1">
    <citation type="submission" date="2019-10" db="EMBL/GenBank/DDBJ databases">
        <authorList>
            <person name="Karimi E."/>
        </authorList>
    </citation>
    <scope>NUCLEOTIDE SEQUENCE [LARGE SCALE GENOMIC DNA]</scope>
    <source>
        <strain evidence="1">Maribacter sp. 151</strain>
    </source>
</reference>
<keyword evidence="1" id="KW-0808">Transferase</keyword>
<evidence type="ECO:0000313" key="2">
    <source>
        <dbReference type="Proteomes" id="UP000430202"/>
    </source>
</evidence>
<accession>A0A653SDU3</accession>
<protein>
    <submittedName>
        <fullName evidence="1">Putative acetyltransferase</fullName>
    </submittedName>
</protein>